<proteinExistence type="predicted"/>
<accession>A0A6M1T5D3</accession>
<name>A0A6M1T5D3_9BACT</name>
<evidence type="ECO:0000313" key="3">
    <source>
        <dbReference type="EMBL" id="NGP89299.1"/>
    </source>
</evidence>
<keyword evidence="4" id="KW-1185">Reference proteome</keyword>
<dbReference type="EMBL" id="JAALLS010000018">
    <property type="protein sequence ID" value="NGP89299.1"/>
    <property type="molecule type" value="Genomic_DNA"/>
</dbReference>
<protein>
    <submittedName>
        <fullName evidence="3">Uncharacterized protein</fullName>
    </submittedName>
</protein>
<gene>
    <name evidence="3" type="ORF">G3569_13145</name>
</gene>
<evidence type="ECO:0000256" key="1">
    <source>
        <dbReference type="SAM" id="Coils"/>
    </source>
</evidence>
<feature type="region of interest" description="Disordered" evidence="2">
    <location>
        <begin position="127"/>
        <end position="150"/>
    </location>
</feature>
<feature type="coiled-coil region" evidence="1">
    <location>
        <begin position="2"/>
        <end position="36"/>
    </location>
</feature>
<feature type="coiled-coil region" evidence="1">
    <location>
        <begin position="66"/>
        <end position="108"/>
    </location>
</feature>
<dbReference type="Proteomes" id="UP000479132">
    <property type="component" value="Unassembled WGS sequence"/>
</dbReference>
<sequence>MASDSRSERERLKEEYKAHYRKMREMKERASRAKKTKKISDALKNMDKSQMLDTFDDFLYSVKHKLASVEARLDVAMESLTDENEQAIQEQELDEEMAKEKAKDTLKQVKLEMGLLYKEIEQQADTLQVDKTIGSGEKAADQSSDSRLSE</sequence>
<comment type="caution">
    <text evidence="3">The sequence shown here is derived from an EMBL/GenBank/DDBJ whole genome shotgun (WGS) entry which is preliminary data.</text>
</comment>
<organism evidence="3 4">
    <name type="scientific">Fodinibius halophilus</name>
    <dbReference type="NCBI Taxonomy" id="1736908"/>
    <lineage>
        <taxon>Bacteria</taxon>
        <taxon>Pseudomonadati</taxon>
        <taxon>Balneolota</taxon>
        <taxon>Balneolia</taxon>
        <taxon>Balneolales</taxon>
        <taxon>Balneolaceae</taxon>
        <taxon>Fodinibius</taxon>
    </lineage>
</organism>
<dbReference type="RefSeq" id="WP_165269885.1">
    <property type="nucleotide sequence ID" value="NZ_JAALLS010000018.1"/>
</dbReference>
<keyword evidence="1" id="KW-0175">Coiled coil</keyword>
<dbReference type="AlphaFoldDB" id="A0A6M1T5D3"/>
<evidence type="ECO:0000256" key="2">
    <source>
        <dbReference type="SAM" id="MobiDB-lite"/>
    </source>
</evidence>
<reference evidence="3 4" key="1">
    <citation type="submission" date="2020-02" db="EMBL/GenBank/DDBJ databases">
        <title>Aliifodinibius halophilus 2W32, complete genome.</title>
        <authorList>
            <person name="Li Y."/>
            <person name="Wu S."/>
        </authorList>
    </citation>
    <scope>NUCLEOTIDE SEQUENCE [LARGE SCALE GENOMIC DNA]</scope>
    <source>
        <strain evidence="3 4">2W32</strain>
    </source>
</reference>
<feature type="compositionally biased region" description="Polar residues" evidence="2">
    <location>
        <begin position="141"/>
        <end position="150"/>
    </location>
</feature>
<evidence type="ECO:0000313" key="4">
    <source>
        <dbReference type="Proteomes" id="UP000479132"/>
    </source>
</evidence>